<evidence type="ECO:0000256" key="1">
    <source>
        <dbReference type="SAM" id="MobiDB-lite"/>
    </source>
</evidence>
<dbReference type="SUPFAM" id="SSF47598">
    <property type="entry name" value="Ribbon-helix-helix"/>
    <property type="match status" value="1"/>
</dbReference>
<comment type="caution">
    <text evidence="3">The sequence shown here is derived from an EMBL/GenBank/DDBJ whole genome shotgun (WGS) entry which is preliminary data.</text>
</comment>
<evidence type="ECO:0000313" key="3">
    <source>
        <dbReference type="EMBL" id="EQD53562.1"/>
    </source>
</evidence>
<dbReference type="AlphaFoldDB" id="T1A964"/>
<dbReference type="InterPro" id="IPR002145">
    <property type="entry name" value="CopG"/>
</dbReference>
<sequence length="71" mass="7720">MEKTTLYLPEDLKVAIRRAAAQKGVSEAEVIRQSIRQAIGASRPRPHGGLFSSGQPIARQADEMLAGFGER</sequence>
<dbReference type="EMBL" id="AUZX01008950">
    <property type="protein sequence ID" value="EQD53562.1"/>
    <property type="molecule type" value="Genomic_DNA"/>
</dbReference>
<reference evidence="3" key="1">
    <citation type="submission" date="2013-08" db="EMBL/GenBank/DDBJ databases">
        <authorList>
            <person name="Mendez C."/>
            <person name="Richter M."/>
            <person name="Ferrer M."/>
            <person name="Sanchez J."/>
        </authorList>
    </citation>
    <scope>NUCLEOTIDE SEQUENCE</scope>
</reference>
<name>T1A964_9ZZZZ</name>
<evidence type="ECO:0000259" key="2">
    <source>
        <dbReference type="Pfam" id="PF01402"/>
    </source>
</evidence>
<dbReference type="GO" id="GO:0006355">
    <property type="term" value="P:regulation of DNA-templated transcription"/>
    <property type="evidence" value="ECO:0007669"/>
    <property type="project" value="InterPro"/>
</dbReference>
<dbReference type="CDD" id="cd21631">
    <property type="entry name" value="RHH_CopG_NikR-like"/>
    <property type="match status" value="1"/>
</dbReference>
<feature type="domain" description="Ribbon-helix-helix protein CopG" evidence="2">
    <location>
        <begin position="3"/>
        <end position="39"/>
    </location>
</feature>
<accession>T1A964</accession>
<reference evidence="3" key="2">
    <citation type="journal article" date="2014" name="ISME J.">
        <title>Microbial stratification in low pH oxic and suboxic macroscopic growths along an acid mine drainage.</title>
        <authorList>
            <person name="Mendez-Garcia C."/>
            <person name="Mesa V."/>
            <person name="Sprenger R.R."/>
            <person name="Richter M."/>
            <person name="Diez M.S."/>
            <person name="Solano J."/>
            <person name="Bargiela R."/>
            <person name="Golyshina O.V."/>
            <person name="Manteca A."/>
            <person name="Ramos J.L."/>
            <person name="Gallego J.R."/>
            <person name="Llorente I."/>
            <person name="Martins Dos Santos V.A."/>
            <person name="Jensen O.N."/>
            <person name="Pelaez A.I."/>
            <person name="Sanchez J."/>
            <person name="Ferrer M."/>
        </authorList>
    </citation>
    <scope>NUCLEOTIDE SEQUENCE</scope>
</reference>
<dbReference type="InterPro" id="IPR010985">
    <property type="entry name" value="Ribbon_hlx_hlx"/>
</dbReference>
<organism evidence="3">
    <name type="scientific">mine drainage metagenome</name>
    <dbReference type="NCBI Taxonomy" id="410659"/>
    <lineage>
        <taxon>unclassified sequences</taxon>
        <taxon>metagenomes</taxon>
        <taxon>ecological metagenomes</taxon>
    </lineage>
</organism>
<dbReference type="Pfam" id="PF01402">
    <property type="entry name" value="RHH_1"/>
    <property type="match status" value="1"/>
</dbReference>
<feature type="region of interest" description="Disordered" evidence="1">
    <location>
        <begin position="38"/>
        <end position="71"/>
    </location>
</feature>
<proteinExistence type="predicted"/>
<gene>
    <name evidence="3" type="ORF">B1A_12337</name>
</gene>
<protein>
    <submittedName>
        <fullName evidence="3">Antitoxin</fullName>
    </submittedName>
</protein>